<dbReference type="GO" id="GO:0051879">
    <property type="term" value="F:Hsp90 protein binding"/>
    <property type="evidence" value="ECO:0007669"/>
    <property type="project" value="InterPro"/>
</dbReference>
<organism evidence="4 5">
    <name type="scientific">Calicophoron daubneyi</name>
    <name type="common">Rumen fluke</name>
    <name type="synonym">Paramphistomum daubneyi</name>
    <dbReference type="NCBI Taxonomy" id="300641"/>
    <lineage>
        <taxon>Eukaryota</taxon>
        <taxon>Metazoa</taxon>
        <taxon>Spiralia</taxon>
        <taxon>Lophotrochozoa</taxon>
        <taxon>Platyhelminthes</taxon>
        <taxon>Trematoda</taxon>
        <taxon>Digenea</taxon>
        <taxon>Plagiorchiida</taxon>
        <taxon>Pronocephalata</taxon>
        <taxon>Paramphistomoidea</taxon>
        <taxon>Paramphistomidae</taxon>
        <taxon>Calicophoron</taxon>
    </lineage>
</organism>
<protein>
    <recommendedName>
        <fullName evidence="3">CS domain-containing protein</fullName>
    </recommendedName>
</protein>
<dbReference type="GO" id="GO:0005829">
    <property type="term" value="C:cytosol"/>
    <property type="evidence" value="ECO:0007669"/>
    <property type="project" value="TreeGrafter"/>
</dbReference>
<feature type="compositionally biased region" description="Polar residues" evidence="2">
    <location>
        <begin position="129"/>
        <end position="141"/>
    </location>
</feature>
<dbReference type="GO" id="GO:0006457">
    <property type="term" value="P:protein folding"/>
    <property type="evidence" value="ECO:0007669"/>
    <property type="project" value="TreeGrafter"/>
</dbReference>
<sequence length="203" mass="22825">MSGDQPSISLKPGVLWAQRKDALYVTISLGDVKDKVLDLKEGSLFFKGKSGTPKPSDYEVTIDFYGQVEPEHSRQLSTDREIVMYIKKKETGFWPRLMSQSQKCPWLHVDFNRWVDENDSEPEAGMDDNFSSMLSQMSNFNDYGGDDADVDSDDEDLPDLEPPTKKSDETKASDEVTEEVKKEANGEVEEDEAKKEVAGETPA</sequence>
<evidence type="ECO:0000256" key="2">
    <source>
        <dbReference type="SAM" id="MobiDB-lite"/>
    </source>
</evidence>
<comment type="caution">
    <text evidence="4">The sequence shown here is derived from an EMBL/GenBank/DDBJ whole genome shotgun (WGS) entry which is preliminary data.</text>
</comment>
<evidence type="ECO:0000256" key="1">
    <source>
        <dbReference type="ARBA" id="ARBA00025733"/>
    </source>
</evidence>
<dbReference type="AlphaFoldDB" id="A0AAV2TES8"/>
<feature type="domain" description="CS" evidence="3">
    <location>
        <begin position="9"/>
        <end position="98"/>
    </location>
</feature>
<accession>A0AAV2TES8</accession>
<dbReference type="FunFam" id="2.60.40.790:FF:000013">
    <property type="entry name" value="Very-long-chain (3R)-3-hydroxyacyl-CoA dehydratase"/>
    <property type="match status" value="1"/>
</dbReference>
<dbReference type="CDD" id="cd06465">
    <property type="entry name" value="p23_hB-ind1_like"/>
    <property type="match status" value="1"/>
</dbReference>
<evidence type="ECO:0000313" key="4">
    <source>
        <dbReference type="EMBL" id="CAL5134925.1"/>
    </source>
</evidence>
<dbReference type="SUPFAM" id="SSF49764">
    <property type="entry name" value="HSP20-like chaperones"/>
    <property type="match status" value="1"/>
</dbReference>
<dbReference type="InterPro" id="IPR007052">
    <property type="entry name" value="CS_dom"/>
</dbReference>
<feature type="compositionally biased region" description="Basic and acidic residues" evidence="2">
    <location>
        <begin position="192"/>
        <end position="203"/>
    </location>
</feature>
<dbReference type="GO" id="GO:0051087">
    <property type="term" value="F:protein-folding chaperone binding"/>
    <property type="evidence" value="ECO:0007669"/>
    <property type="project" value="TreeGrafter"/>
</dbReference>
<evidence type="ECO:0000259" key="3">
    <source>
        <dbReference type="PROSITE" id="PS51203"/>
    </source>
</evidence>
<dbReference type="GO" id="GO:0051131">
    <property type="term" value="P:chaperone-mediated protein complex assembly"/>
    <property type="evidence" value="ECO:0007669"/>
    <property type="project" value="TreeGrafter"/>
</dbReference>
<name>A0AAV2TES8_CALDB</name>
<reference evidence="4" key="1">
    <citation type="submission" date="2024-06" db="EMBL/GenBank/DDBJ databases">
        <authorList>
            <person name="Liu X."/>
            <person name="Lenzi L."/>
            <person name="Haldenby T S."/>
            <person name="Uol C."/>
        </authorList>
    </citation>
    <scope>NUCLEOTIDE SEQUENCE</scope>
</reference>
<proteinExistence type="inferred from homology"/>
<dbReference type="GO" id="GO:0005634">
    <property type="term" value="C:nucleus"/>
    <property type="evidence" value="ECO:0007669"/>
    <property type="project" value="TreeGrafter"/>
</dbReference>
<dbReference type="EMBL" id="CAXLJL010000234">
    <property type="protein sequence ID" value="CAL5134925.1"/>
    <property type="molecule type" value="Genomic_DNA"/>
</dbReference>
<dbReference type="Proteomes" id="UP001497525">
    <property type="component" value="Unassembled WGS sequence"/>
</dbReference>
<dbReference type="Gene3D" id="2.60.40.790">
    <property type="match status" value="1"/>
</dbReference>
<dbReference type="PROSITE" id="PS51203">
    <property type="entry name" value="CS"/>
    <property type="match status" value="1"/>
</dbReference>
<feature type="compositionally biased region" description="Acidic residues" evidence="2">
    <location>
        <begin position="144"/>
        <end position="159"/>
    </location>
</feature>
<feature type="compositionally biased region" description="Basic and acidic residues" evidence="2">
    <location>
        <begin position="162"/>
        <end position="185"/>
    </location>
</feature>
<feature type="region of interest" description="Disordered" evidence="2">
    <location>
        <begin position="119"/>
        <end position="203"/>
    </location>
</feature>
<evidence type="ECO:0000313" key="5">
    <source>
        <dbReference type="Proteomes" id="UP001497525"/>
    </source>
</evidence>
<gene>
    <name evidence="4" type="ORF">CDAUBV1_LOCUS9017</name>
</gene>
<dbReference type="PANTHER" id="PTHR22932">
    <property type="entry name" value="TELOMERASE-BINDING PROTEIN P23 HSP90 CO-CHAPERONE"/>
    <property type="match status" value="1"/>
</dbReference>
<dbReference type="InterPro" id="IPR008978">
    <property type="entry name" value="HSP20-like_chaperone"/>
</dbReference>
<dbReference type="InterPro" id="IPR045250">
    <property type="entry name" value="p23-like"/>
</dbReference>
<dbReference type="PANTHER" id="PTHR22932:SF1">
    <property type="entry name" value="CO-CHAPERONE PROTEIN DAF-41"/>
    <property type="match status" value="1"/>
</dbReference>
<comment type="similarity">
    <text evidence="1">Belongs to the p23/wos2 family.</text>
</comment>